<organism evidence="4 5">
    <name type="scientific">Candidatus Thiomargarita nelsonii</name>
    <dbReference type="NCBI Taxonomy" id="1003181"/>
    <lineage>
        <taxon>Bacteria</taxon>
        <taxon>Pseudomonadati</taxon>
        <taxon>Pseudomonadota</taxon>
        <taxon>Gammaproteobacteria</taxon>
        <taxon>Thiotrichales</taxon>
        <taxon>Thiotrichaceae</taxon>
        <taxon>Thiomargarita</taxon>
    </lineage>
</organism>
<comment type="similarity">
    <text evidence="1">Belongs to the UreD family.</text>
</comment>
<dbReference type="Proteomes" id="UP000076962">
    <property type="component" value="Unassembled WGS sequence"/>
</dbReference>
<dbReference type="PANTHER" id="PTHR33643:SF1">
    <property type="entry name" value="UREASE ACCESSORY PROTEIN D"/>
    <property type="match status" value="1"/>
</dbReference>
<evidence type="ECO:0000313" key="5">
    <source>
        <dbReference type="Proteomes" id="UP000076962"/>
    </source>
</evidence>
<evidence type="ECO:0000256" key="3">
    <source>
        <dbReference type="ARBA" id="ARBA00023186"/>
    </source>
</evidence>
<protein>
    <submittedName>
        <fullName evidence="4">Urease accessory protein UreD</fullName>
    </submittedName>
</protein>
<proteinExistence type="inferred from homology"/>
<feature type="non-terminal residue" evidence="4">
    <location>
        <position position="275"/>
    </location>
</feature>
<gene>
    <name evidence="4" type="ORF">THIOM_001207</name>
</gene>
<name>A0A176S514_9GAMM</name>
<evidence type="ECO:0000313" key="4">
    <source>
        <dbReference type="EMBL" id="OAD22969.1"/>
    </source>
</evidence>
<accession>A0A176S514</accession>
<dbReference type="GO" id="GO:0016151">
    <property type="term" value="F:nickel cation binding"/>
    <property type="evidence" value="ECO:0007669"/>
    <property type="project" value="InterPro"/>
</dbReference>
<comment type="caution">
    <text evidence="4">The sequence shown here is derived from an EMBL/GenBank/DDBJ whole genome shotgun (WGS) entry which is preliminary data.</text>
</comment>
<keyword evidence="2" id="KW-0996">Nickel insertion</keyword>
<sequence>MSRVAKVKSQVHGTAQLTCSAKSGQTRLTQLYQHEPLRVLFPEVAKEEPLTATILTTSGGLVGGDYLDIDVSVEAGASVLVTTQAAEKVYRSVGRDCCLDIRLDVDNDCWLEWLPQETILFDGARMRRLTRISLKPYARLLAGDILVFGRTARGEKLTHGLIRDVWEVRRAERLLWADALHFDGDLQKILTAPAGFNGCIAYATLIYAADNAQEQLEFARSLLTAQNNLYSAATSVGGLLVVRWLAHDALQLRQAYGAFWSAFRQQVAGLPPALP</sequence>
<evidence type="ECO:0000256" key="2">
    <source>
        <dbReference type="ARBA" id="ARBA00022988"/>
    </source>
</evidence>
<reference evidence="4 5" key="1">
    <citation type="submission" date="2016-05" db="EMBL/GenBank/DDBJ databases">
        <title>Single-cell genome of chain-forming Candidatus Thiomargarita nelsonii and comparison to other large sulfur-oxidizing bacteria.</title>
        <authorList>
            <person name="Winkel M."/>
            <person name="Salman V."/>
            <person name="Woyke T."/>
            <person name="Schulz-Vogt H."/>
            <person name="Richter M."/>
            <person name="Flood B."/>
            <person name="Bailey J."/>
            <person name="Amann R."/>
            <person name="Mussmann M."/>
        </authorList>
    </citation>
    <scope>NUCLEOTIDE SEQUENCE [LARGE SCALE GENOMIC DNA]</scope>
    <source>
        <strain evidence="4 5">THI036</strain>
    </source>
</reference>
<dbReference type="Pfam" id="PF01774">
    <property type="entry name" value="UreD"/>
    <property type="match status" value="1"/>
</dbReference>
<dbReference type="HAMAP" id="MF_01384">
    <property type="entry name" value="UreD"/>
    <property type="match status" value="1"/>
</dbReference>
<evidence type="ECO:0000256" key="1">
    <source>
        <dbReference type="ARBA" id="ARBA00007177"/>
    </source>
</evidence>
<keyword evidence="3" id="KW-0143">Chaperone</keyword>
<dbReference type="PANTHER" id="PTHR33643">
    <property type="entry name" value="UREASE ACCESSORY PROTEIN D"/>
    <property type="match status" value="1"/>
</dbReference>
<dbReference type="InterPro" id="IPR002669">
    <property type="entry name" value="UreD"/>
</dbReference>
<keyword evidence="5" id="KW-1185">Reference proteome</keyword>
<dbReference type="EMBL" id="LUTY01000628">
    <property type="protein sequence ID" value="OAD22969.1"/>
    <property type="molecule type" value="Genomic_DNA"/>
</dbReference>
<dbReference type="AlphaFoldDB" id="A0A176S514"/>